<sequence>DPDLLPLWVLSPAEKARRKAERERILDLLEEEERIEQEREVASERERWHTELERRKEAAKGELESLRKARELQKKMGKALLRNVIEAQERVEKDAQQEAEEWIAQKEEEKGKLQKSVSFADAPRSEADGETTEDGSRRWGDVSLARLRKGKTPLLTRAQMDKQPMKMDVVERHPGGARTEASSQSAEPDSDDESVPGSPVPADSDEGDVIYSGDSDEHAPPSSDSDATDVEHMSDGGEPVSWQDDDFDYAQHQREVALAYYEKRATIGMEAYSAMRAHSHDEDAHEWDQPEVPLDATLASPPPRPSKSRFKAERATAVSSSTLASHSLGPSVLPSSQASGLKKAVRMGKLENGQLIGDDSDDDVTQEAKEIVELLSRGEVTNVGPQPSSNSNAVPLSTAAFSGVPAPHPGLQQGTPATAPKSKVSKFKLSLVEAERQDSASPISPSLETPRTTSVRSSPKMSSPPPATPIAVPT</sequence>
<dbReference type="STRING" id="1314783.A0A165RXE0"/>
<protein>
    <submittedName>
        <fullName evidence="2">Uncharacterized protein</fullName>
    </submittedName>
</protein>
<dbReference type="Proteomes" id="UP000076727">
    <property type="component" value="Unassembled WGS sequence"/>
</dbReference>
<gene>
    <name evidence="2" type="ORF">DAEQUDRAFT_644807</name>
</gene>
<evidence type="ECO:0000256" key="1">
    <source>
        <dbReference type="SAM" id="MobiDB-lite"/>
    </source>
</evidence>
<evidence type="ECO:0000313" key="2">
    <source>
        <dbReference type="EMBL" id="KZT71272.1"/>
    </source>
</evidence>
<organism evidence="2 3">
    <name type="scientific">Daedalea quercina L-15889</name>
    <dbReference type="NCBI Taxonomy" id="1314783"/>
    <lineage>
        <taxon>Eukaryota</taxon>
        <taxon>Fungi</taxon>
        <taxon>Dikarya</taxon>
        <taxon>Basidiomycota</taxon>
        <taxon>Agaricomycotina</taxon>
        <taxon>Agaricomycetes</taxon>
        <taxon>Polyporales</taxon>
        <taxon>Fomitopsis</taxon>
    </lineage>
</organism>
<feature type="non-terminal residue" evidence="2">
    <location>
        <position position="1"/>
    </location>
</feature>
<proteinExistence type="predicted"/>
<feature type="region of interest" description="Disordered" evidence="1">
    <location>
        <begin position="352"/>
        <end position="474"/>
    </location>
</feature>
<feature type="compositionally biased region" description="Polar residues" evidence="1">
    <location>
        <begin position="383"/>
        <end position="395"/>
    </location>
</feature>
<dbReference type="EMBL" id="KV429046">
    <property type="protein sequence ID" value="KZT71272.1"/>
    <property type="molecule type" value="Genomic_DNA"/>
</dbReference>
<feature type="compositionally biased region" description="Basic and acidic residues" evidence="1">
    <location>
        <begin position="159"/>
        <end position="174"/>
    </location>
</feature>
<name>A0A165RXE0_9APHY</name>
<feature type="compositionally biased region" description="Polar residues" evidence="1">
    <location>
        <begin position="439"/>
        <end position="461"/>
    </location>
</feature>
<dbReference type="OrthoDB" id="21413at2759"/>
<dbReference type="AlphaFoldDB" id="A0A165RXE0"/>
<keyword evidence="3" id="KW-1185">Reference proteome</keyword>
<feature type="non-terminal residue" evidence="2">
    <location>
        <position position="474"/>
    </location>
</feature>
<reference evidence="2 3" key="1">
    <citation type="journal article" date="2016" name="Mol. Biol. Evol.">
        <title>Comparative Genomics of Early-Diverging Mushroom-Forming Fungi Provides Insights into the Origins of Lignocellulose Decay Capabilities.</title>
        <authorList>
            <person name="Nagy L.G."/>
            <person name="Riley R."/>
            <person name="Tritt A."/>
            <person name="Adam C."/>
            <person name="Daum C."/>
            <person name="Floudas D."/>
            <person name="Sun H."/>
            <person name="Yadav J.S."/>
            <person name="Pangilinan J."/>
            <person name="Larsson K.H."/>
            <person name="Matsuura K."/>
            <person name="Barry K."/>
            <person name="Labutti K."/>
            <person name="Kuo R."/>
            <person name="Ohm R.A."/>
            <person name="Bhattacharya S.S."/>
            <person name="Shirouzu T."/>
            <person name="Yoshinaga Y."/>
            <person name="Martin F.M."/>
            <person name="Grigoriev I.V."/>
            <person name="Hibbett D.S."/>
        </authorList>
    </citation>
    <scope>NUCLEOTIDE SEQUENCE [LARGE SCALE GENOMIC DNA]</scope>
    <source>
        <strain evidence="2 3">L-15889</strain>
    </source>
</reference>
<accession>A0A165RXE0</accession>
<evidence type="ECO:0000313" key="3">
    <source>
        <dbReference type="Proteomes" id="UP000076727"/>
    </source>
</evidence>
<feature type="compositionally biased region" description="Basic and acidic residues" evidence="1">
    <location>
        <begin position="103"/>
        <end position="112"/>
    </location>
</feature>
<feature type="region of interest" description="Disordered" evidence="1">
    <location>
        <begin position="91"/>
        <end position="248"/>
    </location>
</feature>
<feature type="region of interest" description="Disordered" evidence="1">
    <location>
        <begin position="280"/>
        <end position="337"/>
    </location>
</feature>